<reference evidence="1" key="1">
    <citation type="submission" date="2019-10" db="EMBL/GenBank/DDBJ databases">
        <title>Conservation and host-specific expression of non-tandemly repeated heterogenous ribosome RNA gene in arbuscular mycorrhizal fungi.</title>
        <authorList>
            <person name="Maeda T."/>
            <person name="Kobayashi Y."/>
            <person name="Nakagawa T."/>
            <person name="Ezawa T."/>
            <person name="Yamaguchi K."/>
            <person name="Bino T."/>
            <person name="Nishimoto Y."/>
            <person name="Shigenobu S."/>
            <person name="Kawaguchi M."/>
        </authorList>
    </citation>
    <scope>NUCLEOTIDE SEQUENCE</scope>
    <source>
        <strain evidence="1">HR1</strain>
    </source>
</reference>
<name>A0A8H3QFB6_9GLOM</name>
<sequence length="94" mass="10655">MYLTNGVIFIIIYLRSGPSYYHLTASYTKCTSNNCNNTSSDDLSILNRQTIDLKKITRQTGERPIRLEVSLRSLGAIICQRTANYSIYLSGLKE</sequence>
<protein>
    <submittedName>
        <fullName evidence="1">Uncharacterized protein</fullName>
    </submittedName>
</protein>
<dbReference type="EMBL" id="BLAL01000028">
    <property type="protein sequence ID" value="GES77166.1"/>
    <property type="molecule type" value="Genomic_DNA"/>
</dbReference>
<evidence type="ECO:0000313" key="2">
    <source>
        <dbReference type="Proteomes" id="UP000615446"/>
    </source>
</evidence>
<accession>A0A8H3QFB6</accession>
<dbReference type="AlphaFoldDB" id="A0A8H3QFB6"/>
<evidence type="ECO:0000313" key="1">
    <source>
        <dbReference type="EMBL" id="GES77166.1"/>
    </source>
</evidence>
<proteinExistence type="predicted"/>
<comment type="caution">
    <text evidence="1">The sequence shown here is derived from an EMBL/GenBank/DDBJ whole genome shotgun (WGS) entry which is preliminary data.</text>
</comment>
<dbReference type="Proteomes" id="UP000615446">
    <property type="component" value="Unassembled WGS sequence"/>
</dbReference>
<organism evidence="1 2">
    <name type="scientific">Rhizophagus clarus</name>
    <dbReference type="NCBI Taxonomy" id="94130"/>
    <lineage>
        <taxon>Eukaryota</taxon>
        <taxon>Fungi</taxon>
        <taxon>Fungi incertae sedis</taxon>
        <taxon>Mucoromycota</taxon>
        <taxon>Glomeromycotina</taxon>
        <taxon>Glomeromycetes</taxon>
        <taxon>Glomerales</taxon>
        <taxon>Glomeraceae</taxon>
        <taxon>Rhizophagus</taxon>
    </lineage>
</organism>
<dbReference type="OrthoDB" id="5980560at2759"/>
<gene>
    <name evidence="1" type="ORF">RCL2_000454700</name>
</gene>